<keyword evidence="5" id="KW-0694">RNA-binding</keyword>
<evidence type="ECO:0000256" key="6">
    <source>
        <dbReference type="SAM" id="MobiDB-lite"/>
    </source>
</evidence>
<dbReference type="GO" id="GO:1990904">
    <property type="term" value="C:ribonucleoprotein complex"/>
    <property type="evidence" value="ECO:0007669"/>
    <property type="project" value="UniProtKB-KW"/>
</dbReference>
<proteinExistence type="inferred from homology"/>
<dbReference type="AlphaFoldDB" id="A0A5C8UPD1"/>
<dbReference type="InterPro" id="IPR003256">
    <property type="entry name" value="Ribosomal_uL24"/>
</dbReference>
<dbReference type="Proteomes" id="UP000321379">
    <property type="component" value="Unassembled WGS sequence"/>
</dbReference>
<name>A0A5C8UPD1_9MICO</name>
<dbReference type="GO" id="GO:0005840">
    <property type="term" value="C:ribosome"/>
    <property type="evidence" value="ECO:0007669"/>
    <property type="project" value="UniProtKB-KW"/>
</dbReference>
<evidence type="ECO:0000256" key="5">
    <source>
        <dbReference type="HAMAP-Rule" id="MF_01326"/>
    </source>
</evidence>
<accession>A0A5C8UPD1</accession>
<evidence type="ECO:0000313" key="9">
    <source>
        <dbReference type="Proteomes" id="UP000321379"/>
    </source>
</evidence>
<dbReference type="GO" id="GO:0006412">
    <property type="term" value="P:translation"/>
    <property type="evidence" value="ECO:0007669"/>
    <property type="project" value="UniProtKB-UniRule"/>
</dbReference>
<evidence type="ECO:0000256" key="4">
    <source>
        <dbReference type="ARBA" id="ARBA00035206"/>
    </source>
</evidence>
<reference evidence="8 9" key="1">
    <citation type="submission" date="2019-08" db="EMBL/GenBank/DDBJ databases">
        <title>Bacterial whole genome sequence for Glaciihabitans sp. CHu50b-6-2.</title>
        <authorList>
            <person name="Jin L."/>
        </authorList>
    </citation>
    <scope>NUCLEOTIDE SEQUENCE [LARGE SCALE GENOMIC DNA]</scope>
    <source>
        <strain evidence="8 9">CHu50b-6-2</strain>
    </source>
</reference>
<dbReference type="SUPFAM" id="SSF50104">
    <property type="entry name" value="Translation proteins SH3-like domain"/>
    <property type="match status" value="1"/>
</dbReference>
<feature type="compositionally biased region" description="Basic and acidic residues" evidence="6">
    <location>
        <begin position="147"/>
        <end position="160"/>
    </location>
</feature>
<dbReference type="InterPro" id="IPR057264">
    <property type="entry name" value="Ribosomal_uL24_C"/>
</dbReference>
<keyword evidence="2 5" id="KW-0689">Ribosomal protein</keyword>
<comment type="subunit">
    <text evidence="5">Part of the 50S ribosomal subunit.</text>
</comment>
<evidence type="ECO:0000256" key="1">
    <source>
        <dbReference type="ARBA" id="ARBA00010618"/>
    </source>
</evidence>
<evidence type="ECO:0000259" key="7">
    <source>
        <dbReference type="Pfam" id="PF17136"/>
    </source>
</evidence>
<feature type="region of interest" description="Disordered" evidence="6">
    <location>
        <begin position="110"/>
        <end position="160"/>
    </location>
</feature>
<dbReference type="InterPro" id="IPR008991">
    <property type="entry name" value="Translation_prot_SH3-like_sf"/>
</dbReference>
<dbReference type="InterPro" id="IPR014722">
    <property type="entry name" value="Rib_uL2_dom2"/>
</dbReference>
<comment type="caution">
    <text evidence="8">The sequence shown here is derived from an EMBL/GenBank/DDBJ whole genome shotgun (WGS) entry which is preliminary data.</text>
</comment>
<dbReference type="NCBIfam" id="TIGR01079">
    <property type="entry name" value="rplX_bact"/>
    <property type="match status" value="1"/>
</dbReference>
<organism evidence="8 9">
    <name type="scientific">Lacisediminihabitans profunda</name>
    <dbReference type="NCBI Taxonomy" id="2594790"/>
    <lineage>
        <taxon>Bacteria</taxon>
        <taxon>Bacillati</taxon>
        <taxon>Actinomycetota</taxon>
        <taxon>Actinomycetes</taxon>
        <taxon>Micrococcales</taxon>
        <taxon>Microbacteriaceae</taxon>
        <taxon>Lacisediminihabitans</taxon>
    </lineage>
</organism>
<evidence type="ECO:0000256" key="2">
    <source>
        <dbReference type="ARBA" id="ARBA00022980"/>
    </source>
</evidence>
<dbReference type="Gene3D" id="2.30.30.30">
    <property type="match status" value="1"/>
</dbReference>
<dbReference type="HAMAP" id="MF_01326_B">
    <property type="entry name" value="Ribosomal_uL24_B"/>
    <property type="match status" value="1"/>
</dbReference>
<protein>
    <recommendedName>
        <fullName evidence="4 5">Large ribosomal subunit protein uL24</fullName>
    </recommendedName>
</protein>
<keyword evidence="5" id="KW-0699">rRNA-binding</keyword>
<comment type="function">
    <text evidence="5">One of two assembly initiator proteins, it binds directly to the 5'-end of the 23S rRNA, where it nucleates assembly of the 50S subunit.</text>
</comment>
<sequence>MANIKKGDLVQLISGRSQARGGDRGKQGRVLEVQVEKNRVVVEGINFVTKHVRVGQTQRGTKTGGIETHEAPVHVSNVQLVNPDTKQPARVGFMVATDDKGKTTRTRYFKDSRRVPVKKAAAKKADQAPSDAVTDEDAPQVKAAPKAKAEPKAKATKDAE</sequence>
<keyword evidence="3 5" id="KW-0687">Ribonucleoprotein</keyword>
<evidence type="ECO:0000256" key="3">
    <source>
        <dbReference type="ARBA" id="ARBA00023274"/>
    </source>
</evidence>
<dbReference type="Pfam" id="PF17136">
    <property type="entry name" value="ribosomal_L24"/>
    <property type="match status" value="1"/>
</dbReference>
<feature type="domain" description="Large ribosomal subunit protein uL24 C-terminal" evidence="7">
    <location>
        <begin position="45"/>
        <end position="112"/>
    </location>
</feature>
<dbReference type="GO" id="GO:0019843">
    <property type="term" value="F:rRNA binding"/>
    <property type="evidence" value="ECO:0007669"/>
    <property type="project" value="UniProtKB-UniRule"/>
</dbReference>
<dbReference type="GO" id="GO:0003735">
    <property type="term" value="F:structural constituent of ribosome"/>
    <property type="evidence" value="ECO:0007669"/>
    <property type="project" value="InterPro"/>
</dbReference>
<comment type="similarity">
    <text evidence="1 5">Belongs to the universal ribosomal protein uL24 family.</text>
</comment>
<comment type="function">
    <text evidence="5">One of the proteins that surrounds the polypeptide exit tunnel on the outside of the subunit.</text>
</comment>
<dbReference type="EMBL" id="VRMG01000007">
    <property type="protein sequence ID" value="TXN30282.1"/>
    <property type="molecule type" value="Genomic_DNA"/>
</dbReference>
<gene>
    <name evidence="5" type="primary">rplX</name>
    <name evidence="8" type="ORF">FVP33_09695</name>
</gene>
<dbReference type="CDD" id="cd06089">
    <property type="entry name" value="KOW_RPL26"/>
    <property type="match status" value="1"/>
</dbReference>
<keyword evidence="9" id="KW-1185">Reference proteome</keyword>
<dbReference type="InterPro" id="IPR041988">
    <property type="entry name" value="Ribosomal_uL24_KOW"/>
</dbReference>
<evidence type="ECO:0000313" key="8">
    <source>
        <dbReference type="EMBL" id="TXN30282.1"/>
    </source>
</evidence>
<dbReference type="PANTHER" id="PTHR12903">
    <property type="entry name" value="MITOCHONDRIAL RIBOSOMAL PROTEIN L24"/>
    <property type="match status" value="1"/>
</dbReference>